<dbReference type="AlphaFoldDB" id="A0A4R2PGD5"/>
<dbReference type="SUPFAM" id="SSF53756">
    <property type="entry name" value="UDP-Glycosyltransferase/glycogen phosphorylase"/>
    <property type="match status" value="1"/>
</dbReference>
<protein>
    <submittedName>
        <fullName evidence="4">Glycosyltransferase involved in cell wall biosynthesis</fullName>
    </submittedName>
</protein>
<organism evidence="4 5">
    <name type="scientific">Rhodothalassium salexigens DSM 2132</name>
    <dbReference type="NCBI Taxonomy" id="1188247"/>
    <lineage>
        <taxon>Bacteria</taxon>
        <taxon>Pseudomonadati</taxon>
        <taxon>Pseudomonadota</taxon>
        <taxon>Alphaproteobacteria</taxon>
        <taxon>Rhodothalassiales</taxon>
        <taxon>Rhodothalassiaceae</taxon>
        <taxon>Rhodothalassium</taxon>
    </lineage>
</organism>
<dbReference type="Gene3D" id="3.40.50.2000">
    <property type="entry name" value="Glycogen Phosphorylase B"/>
    <property type="match status" value="2"/>
</dbReference>
<dbReference type="InterPro" id="IPR028098">
    <property type="entry name" value="Glyco_trans_4-like_N"/>
</dbReference>
<comment type="caution">
    <text evidence="4">The sequence shown here is derived from an EMBL/GenBank/DDBJ whole genome shotgun (WGS) entry which is preliminary data.</text>
</comment>
<keyword evidence="2 4" id="KW-0808">Transferase</keyword>
<dbReference type="InParanoid" id="A0A4R2PGD5"/>
<evidence type="ECO:0000256" key="2">
    <source>
        <dbReference type="ARBA" id="ARBA00022679"/>
    </source>
</evidence>
<evidence type="ECO:0000256" key="1">
    <source>
        <dbReference type="ARBA" id="ARBA00022676"/>
    </source>
</evidence>
<dbReference type="PANTHER" id="PTHR12526:SF510">
    <property type="entry name" value="D-INOSITOL 3-PHOSPHATE GLYCOSYLTRANSFERASE"/>
    <property type="match status" value="1"/>
</dbReference>
<keyword evidence="5" id="KW-1185">Reference proteome</keyword>
<keyword evidence="1" id="KW-0328">Glycosyltransferase</keyword>
<reference evidence="4 5" key="1">
    <citation type="submission" date="2019-03" db="EMBL/GenBank/DDBJ databases">
        <title>Genomic Encyclopedia of Type Strains, Phase IV (KMG-IV): sequencing the most valuable type-strain genomes for metagenomic binning, comparative biology and taxonomic classification.</title>
        <authorList>
            <person name="Goeker M."/>
        </authorList>
    </citation>
    <scope>NUCLEOTIDE SEQUENCE [LARGE SCALE GENOMIC DNA]</scope>
    <source>
        <strain evidence="4 5">DSM 2132</strain>
    </source>
</reference>
<evidence type="ECO:0000313" key="5">
    <source>
        <dbReference type="Proteomes" id="UP000295399"/>
    </source>
</evidence>
<dbReference type="RefSeq" id="WP_165878856.1">
    <property type="nucleotide sequence ID" value="NZ_JACIGF010000008.1"/>
</dbReference>
<name>A0A4R2PGD5_RHOSA</name>
<feature type="domain" description="Glycosyltransferase subfamily 4-like N-terminal" evidence="3">
    <location>
        <begin position="36"/>
        <end position="189"/>
    </location>
</feature>
<evidence type="ECO:0000313" key="4">
    <source>
        <dbReference type="EMBL" id="TCP32995.1"/>
    </source>
</evidence>
<sequence>MTTETATGKELIVRGPQADLSGVAILQVLDALDHSGPARSAVDLARAIRHAGGRPLIASAGGPLLADALVAGAEHLQMSSASSNPFTLMGTASQLSRYLAQEKVRVVHLRSRPGAWPARRAARRRGTATVATVSALSSAGGKLAQWLEKAVERADRVIAPSAYVQQALGEAGMSDRRIRHIPPGVDLARFNPAGIQAARIINLARDWQVPDGAAVVLCPVAAAGDPGVRRLVEAMALVRAKPVVAYLLGEADGALDGLQRLVDDRGLNDRVRLYGPCRDLPAAYMLSDVVVVPNMVPPVFGQEIAEAAAMGRPVVATELGASREMLVPGETGWLVVPDNDAALAEAIDRAVSMDLGHRRAVALAARRLAQDSFSLAGMCARTLDVYAEVMADPT</sequence>
<dbReference type="PANTHER" id="PTHR12526">
    <property type="entry name" value="GLYCOSYLTRANSFERASE"/>
    <property type="match status" value="1"/>
</dbReference>
<dbReference type="Pfam" id="PF13692">
    <property type="entry name" value="Glyco_trans_1_4"/>
    <property type="match status" value="1"/>
</dbReference>
<dbReference type="GO" id="GO:0016757">
    <property type="term" value="F:glycosyltransferase activity"/>
    <property type="evidence" value="ECO:0007669"/>
    <property type="project" value="UniProtKB-KW"/>
</dbReference>
<dbReference type="Proteomes" id="UP000295399">
    <property type="component" value="Unassembled WGS sequence"/>
</dbReference>
<proteinExistence type="predicted"/>
<dbReference type="EMBL" id="SLXO01000008">
    <property type="protein sequence ID" value="TCP32995.1"/>
    <property type="molecule type" value="Genomic_DNA"/>
</dbReference>
<dbReference type="Pfam" id="PF13439">
    <property type="entry name" value="Glyco_transf_4"/>
    <property type="match status" value="1"/>
</dbReference>
<gene>
    <name evidence="4" type="ORF">EV659_10894</name>
</gene>
<accession>A0A4R2PGD5</accession>
<evidence type="ECO:0000259" key="3">
    <source>
        <dbReference type="Pfam" id="PF13439"/>
    </source>
</evidence>